<evidence type="ECO:0000313" key="2">
    <source>
        <dbReference type="EMBL" id="RIB04306.1"/>
    </source>
</evidence>
<feature type="compositionally biased region" description="Polar residues" evidence="1">
    <location>
        <begin position="90"/>
        <end position="101"/>
    </location>
</feature>
<evidence type="ECO:0000313" key="3">
    <source>
        <dbReference type="Proteomes" id="UP000266673"/>
    </source>
</evidence>
<organism evidence="2 3">
    <name type="scientific">Gigaspora rosea</name>
    <dbReference type="NCBI Taxonomy" id="44941"/>
    <lineage>
        <taxon>Eukaryota</taxon>
        <taxon>Fungi</taxon>
        <taxon>Fungi incertae sedis</taxon>
        <taxon>Mucoromycota</taxon>
        <taxon>Glomeromycotina</taxon>
        <taxon>Glomeromycetes</taxon>
        <taxon>Diversisporales</taxon>
        <taxon>Gigasporaceae</taxon>
        <taxon>Gigaspora</taxon>
    </lineage>
</organism>
<accession>A0A397UAY9</accession>
<evidence type="ECO:0000256" key="1">
    <source>
        <dbReference type="SAM" id="MobiDB-lite"/>
    </source>
</evidence>
<protein>
    <submittedName>
        <fullName evidence="2">Uncharacterized protein</fullName>
    </submittedName>
</protein>
<keyword evidence="3" id="KW-1185">Reference proteome</keyword>
<dbReference type="OrthoDB" id="2435533at2759"/>
<name>A0A397UAY9_9GLOM</name>
<gene>
    <name evidence="2" type="ORF">C2G38_2048533</name>
</gene>
<dbReference type="Proteomes" id="UP000266673">
    <property type="component" value="Unassembled WGS sequence"/>
</dbReference>
<dbReference type="EMBL" id="QKWP01002207">
    <property type="protein sequence ID" value="RIB04306.1"/>
    <property type="molecule type" value="Genomic_DNA"/>
</dbReference>
<comment type="caution">
    <text evidence="2">The sequence shown here is derived from an EMBL/GenBank/DDBJ whole genome shotgun (WGS) entry which is preliminary data.</text>
</comment>
<proteinExistence type="predicted"/>
<dbReference type="AlphaFoldDB" id="A0A397UAY9"/>
<sequence>MGHFKKALNYLLEDKDQNNLDELILFYIAKKEAMRNTQTQLVHNEDNQALSSITLSDGRVYNVDNVEDPIARKGKSRSPNQRLKAFNEKYQASNSKTQQVSIDDVDSENSANRHKCRLFHKTDHYAPRCPNKENNQM</sequence>
<feature type="region of interest" description="Disordered" evidence="1">
    <location>
        <begin position="89"/>
        <end position="109"/>
    </location>
</feature>
<reference evidence="2 3" key="1">
    <citation type="submission" date="2018-06" db="EMBL/GenBank/DDBJ databases">
        <title>Comparative genomics reveals the genomic features of Rhizophagus irregularis, R. cerebriforme, R. diaphanum and Gigaspora rosea, and their symbiotic lifestyle signature.</title>
        <authorList>
            <person name="Morin E."/>
            <person name="San Clemente H."/>
            <person name="Chen E.C.H."/>
            <person name="De La Providencia I."/>
            <person name="Hainaut M."/>
            <person name="Kuo A."/>
            <person name="Kohler A."/>
            <person name="Murat C."/>
            <person name="Tang N."/>
            <person name="Roy S."/>
            <person name="Loubradou J."/>
            <person name="Henrissat B."/>
            <person name="Grigoriev I.V."/>
            <person name="Corradi N."/>
            <person name="Roux C."/>
            <person name="Martin F.M."/>
        </authorList>
    </citation>
    <scope>NUCLEOTIDE SEQUENCE [LARGE SCALE GENOMIC DNA]</scope>
    <source>
        <strain evidence="2 3">DAOM 194757</strain>
    </source>
</reference>